<evidence type="ECO:0000256" key="1">
    <source>
        <dbReference type="ARBA" id="ARBA00022737"/>
    </source>
</evidence>
<feature type="repeat" description="TPR" evidence="3">
    <location>
        <begin position="160"/>
        <end position="193"/>
    </location>
</feature>
<organism evidence="6 7">
    <name type="scientific">Acrodontium crateriforme</name>
    <dbReference type="NCBI Taxonomy" id="150365"/>
    <lineage>
        <taxon>Eukaryota</taxon>
        <taxon>Fungi</taxon>
        <taxon>Dikarya</taxon>
        <taxon>Ascomycota</taxon>
        <taxon>Pezizomycotina</taxon>
        <taxon>Dothideomycetes</taxon>
        <taxon>Dothideomycetidae</taxon>
        <taxon>Mycosphaerellales</taxon>
        <taxon>Teratosphaeriaceae</taxon>
        <taxon>Acrodontium</taxon>
    </lineage>
</organism>
<comment type="subcellular location">
    <subcellularLocation>
        <location evidence="4">Endoplasmic reticulum membrane</location>
        <topology evidence="4">Peripheral membrane protein</topology>
        <orientation evidence="4">Cytoplasmic side</orientation>
    </subcellularLocation>
</comment>
<evidence type="ECO:0000256" key="3">
    <source>
        <dbReference type="PROSITE-ProRule" id="PRU00339"/>
    </source>
</evidence>
<dbReference type="SUPFAM" id="SSF48452">
    <property type="entry name" value="TPR-like"/>
    <property type="match status" value="1"/>
</dbReference>
<name>A0AAQ3MA60_9PEZI</name>
<evidence type="ECO:0000256" key="2">
    <source>
        <dbReference type="ARBA" id="ARBA00022803"/>
    </source>
</evidence>
<dbReference type="InterPro" id="IPR039856">
    <property type="entry name" value="EMC2-like"/>
</dbReference>
<dbReference type="Proteomes" id="UP001303373">
    <property type="component" value="Chromosome 5"/>
</dbReference>
<reference evidence="6 7" key="1">
    <citation type="submission" date="2023-11" db="EMBL/GenBank/DDBJ databases">
        <title>An acidophilic fungus is an integral part of prey digestion in a carnivorous sundew plant.</title>
        <authorList>
            <person name="Tsai I.J."/>
        </authorList>
    </citation>
    <scope>NUCLEOTIDE SEQUENCE [LARGE SCALE GENOMIC DNA]</scope>
    <source>
        <strain evidence="6">169a</strain>
    </source>
</reference>
<protein>
    <recommendedName>
        <fullName evidence="4">ER membrane protein complex subunit 2</fullName>
    </recommendedName>
</protein>
<keyword evidence="4" id="KW-0472">Membrane</keyword>
<sequence>MAASFLQPPTGSSPQTAIHLSQGAASFLKSQRSAFTLPWPLTLFLNTDSQEKWAIYENTLLACLRTGDFDSAHVALNAMIDRFGKTNDRVVAMAGLYQEATADDKKELEEILEGYDDILKEDPTVFSIQKRRAALLKSMGRTAEAVTAVSALLELSPTDAEAWAELSDLYFSQGLLEQSIHCLEEVLVVVPNAWNMHAKLGEVTYIAANRTEAAGEQSKLLAESMRRFCRSVELCDDYLRGYYGLKLATTQLLTSLPTQKKSQQSDLPPIASVQKLNELATAKLANILRRSSSGEKGWDGYSAAELAAVRQLLDKDTQKIQR</sequence>
<keyword evidence="7" id="KW-1185">Reference proteome</keyword>
<dbReference type="AlphaFoldDB" id="A0AAQ3MA60"/>
<evidence type="ECO:0000256" key="4">
    <source>
        <dbReference type="RuleBase" id="RU367091"/>
    </source>
</evidence>
<evidence type="ECO:0000313" key="7">
    <source>
        <dbReference type="Proteomes" id="UP001303373"/>
    </source>
</evidence>
<dbReference type="GO" id="GO:0072546">
    <property type="term" value="C:EMC complex"/>
    <property type="evidence" value="ECO:0007669"/>
    <property type="project" value="UniProtKB-UniRule"/>
</dbReference>
<feature type="domain" description="EMC2 TPR-like" evidence="5">
    <location>
        <begin position="104"/>
        <end position="206"/>
    </location>
</feature>
<dbReference type="InterPro" id="IPR019734">
    <property type="entry name" value="TPR_rpt"/>
</dbReference>
<keyword evidence="1" id="KW-0677">Repeat</keyword>
<dbReference type="InterPro" id="IPR055217">
    <property type="entry name" value="TPR_EMC2"/>
</dbReference>
<evidence type="ECO:0000313" key="6">
    <source>
        <dbReference type="EMBL" id="WPH01157.1"/>
    </source>
</evidence>
<gene>
    <name evidence="6" type="ORF">R9X50_00399200</name>
</gene>
<keyword evidence="4" id="KW-0256">Endoplasmic reticulum</keyword>
<proteinExistence type="inferred from homology"/>
<keyword evidence="2 3" id="KW-0802">TPR repeat</keyword>
<comment type="subunit">
    <text evidence="4">Component of the ER membrane protein complex (EMC).</text>
</comment>
<dbReference type="InterPro" id="IPR011990">
    <property type="entry name" value="TPR-like_helical_dom_sf"/>
</dbReference>
<dbReference type="Gene3D" id="1.25.40.10">
    <property type="entry name" value="Tetratricopeptide repeat domain"/>
    <property type="match status" value="1"/>
</dbReference>
<dbReference type="Pfam" id="PF22890">
    <property type="entry name" value="TPR_EMC2"/>
    <property type="match status" value="1"/>
</dbReference>
<comment type="similarity">
    <text evidence="4">Belongs to the EMC2 family.</text>
</comment>
<comment type="function">
    <text evidence="4">Part of the endoplasmic reticulum membrane protein complex (EMC) that enables the energy-independent insertion into endoplasmic reticulum membranes of newly synthesized membrane proteins.</text>
</comment>
<evidence type="ECO:0000259" key="5">
    <source>
        <dbReference type="Pfam" id="PF22890"/>
    </source>
</evidence>
<dbReference type="PANTHER" id="PTHR12760">
    <property type="entry name" value="TETRATRICOPEPTIDE REPEAT PROTEIN"/>
    <property type="match status" value="1"/>
</dbReference>
<dbReference type="SMART" id="SM00028">
    <property type="entry name" value="TPR"/>
    <property type="match status" value="2"/>
</dbReference>
<dbReference type="PROSITE" id="PS50005">
    <property type="entry name" value="TPR"/>
    <property type="match status" value="1"/>
</dbReference>
<accession>A0AAQ3MA60</accession>
<dbReference type="EMBL" id="CP138584">
    <property type="protein sequence ID" value="WPH01157.1"/>
    <property type="molecule type" value="Genomic_DNA"/>
</dbReference>